<dbReference type="GO" id="GO:0003960">
    <property type="term" value="F:quinone reductase (NADPH) activity"/>
    <property type="evidence" value="ECO:0007669"/>
    <property type="project" value="InterPro"/>
</dbReference>
<sequence>MSKAVRIHAHGGPEVLVYEDVDPGRPGPGEVLIRHTAIGLNFLDTYYRTGLYPAPAGLPLIPGGEAAGVVEETGQGVDWLRKGDRVAYVTSIGAYSEERVIPADRLVKIPDGISDEQAAAMMLKGMTAEYLVLRTHKVKPGDTILYHAAAGGVGLILGQWAKHLGATVIGTASSPEKIELAKAHGFDHVINYREKDFVAEVKELTGGKLCDVVYDSVGKDTFPGSLDCLRPRGLFVSFGQSSGPIPPFNLAILAQKGSLYATRPTLFGYNATRENLEASAKALFDVVASGAVKIMINQRYPLSEASNAQRDLEGRKTTGTTILIP</sequence>
<dbReference type="InterPro" id="IPR020843">
    <property type="entry name" value="ER"/>
</dbReference>
<evidence type="ECO:0000256" key="2">
    <source>
        <dbReference type="ARBA" id="ARBA00023002"/>
    </source>
</evidence>
<dbReference type="FunFam" id="3.40.50.720:FF:000053">
    <property type="entry name" value="Quinone oxidoreductase 1"/>
    <property type="match status" value="1"/>
</dbReference>
<organism evidence="4 5">
    <name type="scientific">Pseudaminobacter soli</name>
    <name type="common">ex Li et al. 2025</name>
    <dbReference type="NCBI Taxonomy" id="1295366"/>
    <lineage>
        <taxon>Bacteria</taxon>
        <taxon>Pseudomonadati</taxon>
        <taxon>Pseudomonadota</taxon>
        <taxon>Alphaproteobacteria</taxon>
        <taxon>Hyphomicrobiales</taxon>
        <taxon>Phyllobacteriaceae</taxon>
        <taxon>Pseudaminobacter</taxon>
    </lineage>
</organism>
<reference evidence="4 5" key="1">
    <citation type="submission" date="2018-03" db="EMBL/GenBank/DDBJ databases">
        <title>The draft genome of Mesorhizobium soli JCM 19897.</title>
        <authorList>
            <person name="Li L."/>
            <person name="Liu L."/>
            <person name="Liang L."/>
            <person name="Wang T."/>
            <person name="Zhang X."/>
        </authorList>
    </citation>
    <scope>NUCLEOTIDE SEQUENCE [LARGE SCALE GENOMIC DNA]</scope>
    <source>
        <strain evidence="4 5">JCM 19897</strain>
    </source>
</reference>
<dbReference type="InterPro" id="IPR013154">
    <property type="entry name" value="ADH-like_N"/>
</dbReference>
<dbReference type="GO" id="GO:0035925">
    <property type="term" value="F:mRNA 3'-UTR AU-rich region binding"/>
    <property type="evidence" value="ECO:0007669"/>
    <property type="project" value="TreeGrafter"/>
</dbReference>
<dbReference type="CDD" id="cd05286">
    <property type="entry name" value="QOR2"/>
    <property type="match status" value="1"/>
</dbReference>
<accession>A0A2P7SNW7</accession>
<gene>
    <name evidence="4" type="ORF">C7I85_03405</name>
</gene>
<dbReference type="InterPro" id="IPR013149">
    <property type="entry name" value="ADH-like_C"/>
</dbReference>
<dbReference type="SUPFAM" id="SSF51735">
    <property type="entry name" value="NAD(P)-binding Rossmann-fold domains"/>
    <property type="match status" value="1"/>
</dbReference>
<keyword evidence="2" id="KW-0560">Oxidoreductase</keyword>
<dbReference type="EMBL" id="PXYL01000001">
    <property type="protein sequence ID" value="PSJ64163.1"/>
    <property type="molecule type" value="Genomic_DNA"/>
</dbReference>
<dbReference type="GO" id="GO:0070402">
    <property type="term" value="F:NADPH binding"/>
    <property type="evidence" value="ECO:0007669"/>
    <property type="project" value="TreeGrafter"/>
</dbReference>
<evidence type="ECO:0000259" key="3">
    <source>
        <dbReference type="SMART" id="SM00829"/>
    </source>
</evidence>
<dbReference type="Pfam" id="PF00107">
    <property type="entry name" value="ADH_zinc_N"/>
    <property type="match status" value="1"/>
</dbReference>
<dbReference type="InterPro" id="IPR047618">
    <property type="entry name" value="QOR-like"/>
</dbReference>
<dbReference type="Proteomes" id="UP000240653">
    <property type="component" value="Unassembled WGS sequence"/>
</dbReference>
<dbReference type="PANTHER" id="PTHR48106:SF13">
    <property type="entry name" value="QUINONE OXIDOREDUCTASE-RELATED"/>
    <property type="match status" value="1"/>
</dbReference>
<dbReference type="NCBIfam" id="NF008024">
    <property type="entry name" value="PRK10754.1"/>
    <property type="match status" value="1"/>
</dbReference>
<dbReference type="RefSeq" id="WP_106722515.1">
    <property type="nucleotide sequence ID" value="NZ_PXYL01000001.1"/>
</dbReference>
<protein>
    <submittedName>
        <fullName evidence="4">Quinone oxidoreductase</fullName>
    </submittedName>
</protein>
<dbReference type="AlphaFoldDB" id="A0A2P7SNW7"/>
<dbReference type="GO" id="GO:0005829">
    <property type="term" value="C:cytosol"/>
    <property type="evidence" value="ECO:0007669"/>
    <property type="project" value="TreeGrafter"/>
</dbReference>
<dbReference type="Gene3D" id="3.40.50.720">
    <property type="entry name" value="NAD(P)-binding Rossmann-like Domain"/>
    <property type="match status" value="1"/>
</dbReference>
<evidence type="ECO:0000256" key="1">
    <source>
        <dbReference type="ARBA" id="ARBA00022857"/>
    </source>
</evidence>
<proteinExistence type="predicted"/>
<dbReference type="Gene3D" id="3.90.180.10">
    <property type="entry name" value="Medium-chain alcohol dehydrogenases, catalytic domain"/>
    <property type="match status" value="1"/>
</dbReference>
<dbReference type="GO" id="GO:0008270">
    <property type="term" value="F:zinc ion binding"/>
    <property type="evidence" value="ECO:0007669"/>
    <property type="project" value="InterPro"/>
</dbReference>
<comment type="caution">
    <text evidence="4">The sequence shown here is derived from an EMBL/GenBank/DDBJ whole genome shotgun (WGS) entry which is preliminary data.</text>
</comment>
<name>A0A2P7SNW7_9HYPH</name>
<dbReference type="Pfam" id="PF08240">
    <property type="entry name" value="ADH_N"/>
    <property type="match status" value="1"/>
</dbReference>
<feature type="domain" description="Enoyl reductase (ER)" evidence="3">
    <location>
        <begin position="11"/>
        <end position="323"/>
    </location>
</feature>
<keyword evidence="5" id="KW-1185">Reference proteome</keyword>
<dbReference type="InterPro" id="IPR036291">
    <property type="entry name" value="NAD(P)-bd_dom_sf"/>
</dbReference>
<dbReference type="SMART" id="SM00829">
    <property type="entry name" value="PKS_ER"/>
    <property type="match status" value="1"/>
</dbReference>
<dbReference type="InterPro" id="IPR002364">
    <property type="entry name" value="Quin_OxRdtase/zeta-crystal_CS"/>
</dbReference>
<dbReference type="PANTHER" id="PTHR48106">
    <property type="entry name" value="QUINONE OXIDOREDUCTASE PIG3-RELATED"/>
    <property type="match status" value="1"/>
</dbReference>
<dbReference type="PROSITE" id="PS01162">
    <property type="entry name" value="QOR_ZETA_CRYSTAL"/>
    <property type="match status" value="1"/>
</dbReference>
<dbReference type="OrthoDB" id="9805883at2"/>
<keyword evidence="1" id="KW-0521">NADP</keyword>
<dbReference type="SUPFAM" id="SSF50129">
    <property type="entry name" value="GroES-like"/>
    <property type="match status" value="1"/>
</dbReference>
<evidence type="ECO:0000313" key="4">
    <source>
        <dbReference type="EMBL" id="PSJ64163.1"/>
    </source>
</evidence>
<evidence type="ECO:0000313" key="5">
    <source>
        <dbReference type="Proteomes" id="UP000240653"/>
    </source>
</evidence>
<dbReference type="InterPro" id="IPR011032">
    <property type="entry name" value="GroES-like_sf"/>
</dbReference>